<evidence type="ECO:0000259" key="3">
    <source>
        <dbReference type="Pfam" id="PF00586"/>
    </source>
</evidence>
<feature type="binding site" evidence="2">
    <location>
        <position position="43"/>
    </location>
    <ligand>
        <name>Mg(2+)</name>
        <dbReference type="ChEBI" id="CHEBI:18420"/>
        <label>4</label>
    </ligand>
</feature>
<feature type="binding site" evidence="2">
    <location>
        <position position="201"/>
    </location>
    <ligand>
        <name>ATP</name>
        <dbReference type="ChEBI" id="CHEBI:30616"/>
    </ligand>
</feature>
<comment type="similarity">
    <text evidence="2">Belongs to the thiamine-monophosphate kinase family.</text>
</comment>
<dbReference type="GO" id="GO:0000287">
    <property type="term" value="F:magnesium ion binding"/>
    <property type="evidence" value="ECO:0007669"/>
    <property type="project" value="UniProtKB-UniRule"/>
</dbReference>
<evidence type="ECO:0000259" key="4">
    <source>
        <dbReference type="Pfam" id="PF02769"/>
    </source>
</evidence>
<comment type="catalytic activity">
    <reaction evidence="2">
        <text>thiamine phosphate + ATP = thiamine diphosphate + ADP</text>
        <dbReference type="Rhea" id="RHEA:15913"/>
        <dbReference type="ChEBI" id="CHEBI:30616"/>
        <dbReference type="ChEBI" id="CHEBI:37575"/>
        <dbReference type="ChEBI" id="CHEBI:58937"/>
        <dbReference type="ChEBI" id="CHEBI:456216"/>
        <dbReference type="EC" id="2.7.4.16"/>
    </reaction>
</comment>
<dbReference type="AlphaFoldDB" id="A0A518GC60"/>
<dbReference type="GO" id="GO:0009228">
    <property type="term" value="P:thiamine biosynthetic process"/>
    <property type="evidence" value="ECO:0007669"/>
    <property type="project" value="UniProtKB-KW"/>
</dbReference>
<feature type="binding site" evidence="2">
    <location>
        <position position="52"/>
    </location>
    <ligand>
        <name>substrate</name>
    </ligand>
</feature>
<dbReference type="KEGG" id="ahel:Q31a_45610"/>
<dbReference type="SUPFAM" id="SSF55326">
    <property type="entry name" value="PurM N-terminal domain-like"/>
    <property type="match status" value="1"/>
</dbReference>
<dbReference type="InterPro" id="IPR010918">
    <property type="entry name" value="PurM-like_C_dom"/>
</dbReference>
<feature type="binding site" evidence="2">
    <location>
        <position position="74"/>
    </location>
    <ligand>
        <name>Mg(2+)</name>
        <dbReference type="ChEBI" id="CHEBI:18420"/>
        <label>3</label>
    </ligand>
</feature>
<dbReference type="HAMAP" id="MF_02128">
    <property type="entry name" value="TMP_kinase"/>
    <property type="match status" value="1"/>
</dbReference>
<comment type="function">
    <text evidence="2">Catalyzes the ATP-dependent phosphorylation of thiamine-monophosphate (TMP) to form thiamine-pyrophosphate (TPP), the active form of vitamin B1.</text>
</comment>
<keyword evidence="6" id="KW-1185">Reference proteome</keyword>
<dbReference type="InterPro" id="IPR036921">
    <property type="entry name" value="PurM-like_N_sf"/>
</dbReference>
<feature type="binding site" evidence="2">
    <location>
        <position position="45"/>
    </location>
    <ligand>
        <name>Mg(2+)</name>
        <dbReference type="ChEBI" id="CHEBI:18420"/>
        <label>2</label>
    </ligand>
</feature>
<feature type="binding site" evidence="2">
    <location>
        <position position="252"/>
    </location>
    <ligand>
        <name>substrate</name>
    </ligand>
</feature>
<reference evidence="5 6" key="1">
    <citation type="submission" date="2019-02" db="EMBL/GenBank/DDBJ databases">
        <title>Deep-cultivation of Planctomycetes and their phenomic and genomic characterization uncovers novel biology.</title>
        <authorList>
            <person name="Wiegand S."/>
            <person name="Jogler M."/>
            <person name="Boedeker C."/>
            <person name="Pinto D."/>
            <person name="Vollmers J."/>
            <person name="Rivas-Marin E."/>
            <person name="Kohn T."/>
            <person name="Peeters S.H."/>
            <person name="Heuer A."/>
            <person name="Rast P."/>
            <person name="Oberbeckmann S."/>
            <person name="Bunk B."/>
            <person name="Jeske O."/>
            <person name="Meyerdierks A."/>
            <person name="Storesund J.E."/>
            <person name="Kallscheuer N."/>
            <person name="Luecker S."/>
            <person name="Lage O.M."/>
            <person name="Pohl T."/>
            <person name="Merkel B.J."/>
            <person name="Hornburger P."/>
            <person name="Mueller R.-W."/>
            <person name="Bruemmer F."/>
            <person name="Labrenz M."/>
            <person name="Spormann A.M."/>
            <person name="Op den Camp H."/>
            <person name="Overmann J."/>
            <person name="Amann R."/>
            <person name="Jetten M.S.M."/>
            <person name="Mascher T."/>
            <person name="Medema M.H."/>
            <person name="Devos D.P."/>
            <person name="Kaster A.-K."/>
            <person name="Ovreas L."/>
            <person name="Rohde M."/>
            <person name="Galperin M.Y."/>
            <person name="Jogler C."/>
        </authorList>
    </citation>
    <scope>NUCLEOTIDE SEQUENCE [LARGE SCALE GENOMIC DNA]</scope>
    <source>
        <strain evidence="5 6">Q31a</strain>
    </source>
</reference>
<sequence>MQSVEQSFVAWAKMRARRLPQVKLGIGDDAAVLAASGLDTVVTADSLMDGVHFHLDQVDPKRIGHKLVGVNLSDLAAMAARPTSLFLSMCLPNSEEAEQTDLLAAEIYEGVCEAAEKYGVALAGGDTNCWNGPLVLHMTAIGEAADGQVWTRSGAKQDDLIVVTGPLGGSILGKHLDFTPRLDWVEKVHGKIDIHAAMDISDGLSVDLLRMCDASHCGAVLELDKIPFSPEAEELSRTDGKLPVEHALGDGEDFELLLAVAPEDLAPLQALVGAEQALVCGTFTSRTGLWSRQGAKIHQLTSSGYVHGR</sequence>
<gene>
    <name evidence="2 5" type="primary">thiL</name>
    <name evidence="5" type="ORF">Q31a_45610</name>
</gene>
<dbReference type="GO" id="GO:0009229">
    <property type="term" value="P:thiamine diphosphate biosynthetic process"/>
    <property type="evidence" value="ECO:0007669"/>
    <property type="project" value="UniProtKB-UniRule"/>
</dbReference>
<feature type="domain" description="PurM-like C-terminal" evidence="4">
    <location>
        <begin position="183"/>
        <end position="287"/>
    </location>
</feature>
<dbReference type="EMBL" id="CP036298">
    <property type="protein sequence ID" value="QDV26189.1"/>
    <property type="molecule type" value="Genomic_DNA"/>
</dbReference>
<accession>A0A518GC60</accession>
<feature type="binding site" evidence="2">
    <location>
        <position position="45"/>
    </location>
    <ligand>
        <name>Mg(2+)</name>
        <dbReference type="ChEBI" id="CHEBI:18420"/>
        <label>1</label>
    </ligand>
</feature>
<keyword evidence="1 2" id="KW-0784">Thiamine biosynthesis</keyword>
<feature type="binding site" evidence="2">
    <location>
        <position position="305"/>
    </location>
    <ligand>
        <name>substrate</name>
    </ligand>
</feature>
<dbReference type="OrthoDB" id="9802811at2"/>
<proteinExistence type="inferred from homology"/>
<dbReference type="PANTHER" id="PTHR30270:SF0">
    <property type="entry name" value="THIAMINE-MONOPHOSPHATE KINASE"/>
    <property type="match status" value="1"/>
</dbReference>
<keyword evidence="2" id="KW-0460">Magnesium</keyword>
<feature type="binding site" evidence="2">
    <location>
        <position position="29"/>
    </location>
    <ligand>
        <name>Mg(2+)</name>
        <dbReference type="ChEBI" id="CHEBI:18420"/>
        <label>4</label>
    </ligand>
</feature>
<evidence type="ECO:0000313" key="5">
    <source>
        <dbReference type="EMBL" id="QDV26189.1"/>
    </source>
</evidence>
<dbReference type="PANTHER" id="PTHR30270">
    <property type="entry name" value="THIAMINE-MONOPHOSPHATE KINASE"/>
    <property type="match status" value="1"/>
</dbReference>
<dbReference type="Proteomes" id="UP000318017">
    <property type="component" value="Chromosome"/>
</dbReference>
<evidence type="ECO:0000256" key="1">
    <source>
        <dbReference type="ARBA" id="ARBA00022977"/>
    </source>
</evidence>
<evidence type="ECO:0000313" key="6">
    <source>
        <dbReference type="Proteomes" id="UP000318017"/>
    </source>
</evidence>
<dbReference type="InterPro" id="IPR006283">
    <property type="entry name" value="ThiL-like"/>
</dbReference>
<dbReference type="Gene3D" id="3.90.650.10">
    <property type="entry name" value="PurM-like C-terminal domain"/>
    <property type="match status" value="1"/>
</dbReference>
<keyword evidence="2 5" id="KW-0418">Kinase</keyword>
<feature type="binding site" evidence="2">
    <location>
        <position position="126"/>
    </location>
    <ligand>
        <name>Mg(2+)</name>
        <dbReference type="ChEBI" id="CHEBI:18420"/>
        <label>1</label>
    </ligand>
</feature>
<dbReference type="CDD" id="cd02194">
    <property type="entry name" value="ThiL"/>
    <property type="match status" value="1"/>
</dbReference>
<comment type="miscellaneous">
    <text evidence="2">Reaction mechanism of ThiL seems to utilize a direct, inline transfer of the gamma-phosphate of ATP to TMP rather than a phosphorylated enzyme intermediate.</text>
</comment>
<keyword evidence="2" id="KW-0479">Metal-binding</keyword>
<dbReference type="EC" id="2.7.4.16" evidence="2"/>
<dbReference type="InterPro" id="IPR036676">
    <property type="entry name" value="PurM-like_C_sf"/>
</dbReference>
<evidence type="ECO:0000256" key="2">
    <source>
        <dbReference type="HAMAP-Rule" id="MF_02128"/>
    </source>
</evidence>
<feature type="binding site" evidence="2">
    <location>
        <begin position="125"/>
        <end position="126"/>
    </location>
    <ligand>
        <name>ATP</name>
        <dbReference type="ChEBI" id="CHEBI:30616"/>
    </ligand>
</feature>
<dbReference type="InterPro" id="IPR016188">
    <property type="entry name" value="PurM-like_N"/>
</dbReference>
<feature type="binding site" evidence="2">
    <location>
        <position position="108"/>
    </location>
    <ligand>
        <name>ATP</name>
        <dbReference type="ChEBI" id="CHEBI:30616"/>
    </ligand>
</feature>
<feature type="binding site" evidence="2">
    <location>
        <position position="152"/>
    </location>
    <ligand>
        <name>ATP</name>
        <dbReference type="ChEBI" id="CHEBI:30616"/>
    </ligand>
</feature>
<feature type="binding site" evidence="2">
    <location>
        <position position="202"/>
    </location>
    <ligand>
        <name>Mg(2+)</name>
        <dbReference type="ChEBI" id="CHEBI:18420"/>
        <label>5</label>
    </ligand>
</feature>
<feature type="domain" description="PurM-like N-terminal" evidence="3">
    <location>
        <begin position="27"/>
        <end position="143"/>
    </location>
</feature>
<comment type="caution">
    <text evidence="2">Lacks conserved residue(s) required for the propagation of feature annotation.</text>
</comment>
<dbReference type="Pfam" id="PF02769">
    <property type="entry name" value="AIRS_C"/>
    <property type="match status" value="1"/>
</dbReference>
<protein>
    <recommendedName>
        <fullName evidence="2">Thiamine-monophosphate kinase</fullName>
        <shortName evidence="2">TMP kinase</shortName>
        <shortName evidence="2">Thiamine-phosphate kinase</shortName>
        <ecNumber evidence="2">2.7.4.16</ecNumber>
    </recommendedName>
</protein>
<feature type="binding site" evidence="2">
    <location>
        <position position="199"/>
    </location>
    <ligand>
        <name>Mg(2+)</name>
        <dbReference type="ChEBI" id="CHEBI:18420"/>
        <label>3</label>
    </ligand>
</feature>
<name>A0A518GC60_9BACT</name>
<keyword evidence="2" id="KW-0067">ATP-binding</keyword>
<dbReference type="Pfam" id="PF00586">
    <property type="entry name" value="AIRS"/>
    <property type="match status" value="1"/>
</dbReference>
<dbReference type="UniPathway" id="UPA00060">
    <property type="reaction ID" value="UER00142"/>
</dbReference>
<dbReference type="SUPFAM" id="SSF56042">
    <property type="entry name" value="PurM C-terminal domain-like"/>
    <property type="match status" value="1"/>
</dbReference>
<keyword evidence="2" id="KW-0547">Nucleotide-binding</keyword>
<comment type="pathway">
    <text evidence="2">Cofactor biosynthesis; thiamine diphosphate biosynthesis; thiamine diphosphate from thiamine phosphate: step 1/1.</text>
</comment>
<keyword evidence="2 5" id="KW-0808">Transferase</keyword>
<dbReference type="GO" id="GO:0009030">
    <property type="term" value="F:thiamine-phosphate kinase activity"/>
    <property type="evidence" value="ECO:0007669"/>
    <property type="project" value="UniProtKB-UniRule"/>
</dbReference>
<feature type="binding site" evidence="2">
    <location>
        <position position="74"/>
    </location>
    <ligand>
        <name>Mg(2+)</name>
        <dbReference type="ChEBI" id="CHEBI:18420"/>
        <label>2</label>
    </ligand>
</feature>
<feature type="binding site" evidence="2">
    <location>
        <position position="74"/>
    </location>
    <ligand>
        <name>Mg(2+)</name>
        <dbReference type="ChEBI" id="CHEBI:18420"/>
        <label>4</label>
    </ligand>
</feature>
<feature type="binding site" evidence="2">
    <location>
        <position position="29"/>
    </location>
    <ligand>
        <name>Mg(2+)</name>
        <dbReference type="ChEBI" id="CHEBI:18420"/>
        <label>3</label>
    </ligand>
</feature>
<dbReference type="PIRSF" id="PIRSF005303">
    <property type="entry name" value="Thiam_monoph_kin"/>
    <property type="match status" value="1"/>
</dbReference>
<dbReference type="GO" id="GO:0005524">
    <property type="term" value="F:ATP binding"/>
    <property type="evidence" value="ECO:0007669"/>
    <property type="project" value="UniProtKB-UniRule"/>
</dbReference>
<dbReference type="Gene3D" id="3.30.1330.10">
    <property type="entry name" value="PurM-like, N-terminal domain"/>
    <property type="match status" value="1"/>
</dbReference>
<organism evidence="5 6">
    <name type="scientific">Aureliella helgolandensis</name>
    <dbReference type="NCBI Taxonomy" id="2527968"/>
    <lineage>
        <taxon>Bacteria</taxon>
        <taxon>Pseudomonadati</taxon>
        <taxon>Planctomycetota</taxon>
        <taxon>Planctomycetia</taxon>
        <taxon>Pirellulales</taxon>
        <taxon>Pirellulaceae</taxon>
        <taxon>Aureliella</taxon>
    </lineage>
</organism>